<comment type="caution">
    <text evidence="5">The sequence shown here is derived from an EMBL/GenBank/DDBJ whole genome shotgun (WGS) entry which is preliminary data.</text>
</comment>
<evidence type="ECO:0000256" key="2">
    <source>
        <dbReference type="ARBA" id="ARBA00023054"/>
    </source>
</evidence>
<feature type="compositionally biased region" description="Basic residues" evidence="4">
    <location>
        <begin position="501"/>
        <end position="510"/>
    </location>
</feature>
<feature type="coiled-coil region" evidence="3">
    <location>
        <begin position="156"/>
        <end position="246"/>
    </location>
</feature>
<dbReference type="AlphaFoldDB" id="A0A8S0TWN5"/>
<dbReference type="OrthoDB" id="673185at2759"/>
<evidence type="ECO:0000256" key="3">
    <source>
        <dbReference type="SAM" id="Coils"/>
    </source>
</evidence>
<evidence type="ECO:0000313" key="5">
    <source>
        <dbReference type="EMBL" id="CAA3010377.1"/>
    </source>
</evidence>
<accession>A0A8S0TWN5</accession>
<feature type="region of interest" description="Disordered" evidence="4">
    <location>
        <begin position="389"/>
        <end position="421"/>
    </location>
</feature>
<sequence length="550" mass="63032">MWEMGETPVQSVQTARTFFQEGNSTENIEEESKVESLLKQLEEKESSCKQTLLKLDHYQKTSEELSTLLKNSDFKKEFYINECQEANIRVNELESKIKEMENQLSEYEMTQKQLSHVSSELMSTQGQLLSKQAEIADLKHAKVEFTIQIEAMESALSQEKLKMEEILKHMSELNENIMHLKLKALEVEKEKAEAVSEKETELEIAERKLAEAQKRLEIIHDLENQLLEKSALIDSLQLELKQANELRICSEEVASDASSKLAQLKADMELQGRKYLDQAAYSSLLETELEKLKMELGKSSEEVCHLKTNAENMKSDLEKIRAEAVESREKENEAQVEMALLKFELQNERLKLAATEVSEARSKSDTSALQNKLQQLSLEFEEAKKENQELKKAKKLADESKRDNILEPPDDNHTQSMELPKADEEQKIFEERKDGTDVHEILIEKIAPLHENVLEYEGLKNELEVALSKIGEFRVRAEQATSRAEAAEKAKAALVEEIKRRTEHKQRRKAAISSLHEDPSSEDTSTTNGFKHDDLVKTDRSLGKVLNIKF</sequence>
<keyword evidence="2 3" id="KW-0175">Coiled coil</keyword>
<protein>
    <submittedName>
        <fullName evidence="5">Uncharacterized protein</fullName>
    </submittedName>
</protein>
<proteinExistence type="inferred from homology"/>
<keyword evidence="6" id="KW-1185">Reference proteome</keyword>
<reference evidence="5 6" key="1">
    <citation type="submission" date="2019-12" db="EMBL/GenBank/DDBJ databases">
        <authorList>
            <person name="Alioto T."/>
            <person name="Alioto T."/>
            <person name="Gomez Garrido J."/>
        </authorList>
    </citation>
    <scope>NUCLEOTIDE SEQUENCE [LARGE SCALE GENOMIC DNA]</scope>
</reference>
<dbReference type="GO" id="GO:0005829">
    <property type="term" value="C:cytosol"/>
    <property type="evidence" value="ECO:0007669"/>
    <property type="project" value="TreeGrafter"/>
</dbReference>
<feature type="coiled-coil region" evidence="3">
    <location>
        <begin position="282"/>
        <end position="337"/>
    </location>
</feature>
<evidence type="ECO:0000256" key="1">
    <source>
        <dbReference type="ARBA" id="ARBA00005485"/>
    </source>
</evidence>
<dbReference type="PANTHER" id="PTHR32054">
    <property type="entry name" value="HEAVY CHAIN, PUTATIVE, EXPRESSED-RELATED-RELATED"/>
    <property type="match status" value="1"/>
</dbReference>
<feature type="compositionally biased region" description="Basic and acidic residues" evidence="4">
    <location>
        <begin position="389"/>
        <end position="413"/>
    </location>
</feature>
<dbReference type="Proteomes" id="UP000594638">
    <property type="component" value="Unassembled WGS sequence"/>
</dbReference>
<feature type="coiled-coil region" evidence="3">
    <location>
        <begin position="76"/>
        <end position="117"/>
    </location>
</feature>
<dbReference type="GO" id="GO:0009903">
    <property type="term" value="P:chloroplast avoidance movement"/>
    <property type="evidence" value="ECO:0007669"/>
    <property type="project" value="TreeGrafter"/>
</dbReference>
<name>A0A8S0TWN5_OLEEU</name>
<feature type="region of interest" description="Disordered" evidence="4">
    <location>
        <begin position="500"/>
        <end position="533"/>
    </location>
</feature>
<dbReference type="EMBL" id="CACTIH010007341">
    <property type="protein sequence ID" value="CAA3010377.1"/>
    <property type="molecule type" value="Genomic_DNA"/>
</dbReference>
<comment type="similarity">
    <text evidence="1">Belongs to the WEB family.</text>
</comment>
<evidence type="ECO:0000313" key="6">
    <source>
        <dbReference type="Proteomes" id="UP000594638"/>
    </source>
</evidence>
<dbReference type="GO" id="GO:0009904">
    <property type="term" value="P:chloroplast accumulation movement"/>
    <property type="evidence" value="ECO:0007669"/>
    <property type="project" value="TreeGrafter"/>
</dbReference>
<dbReference type="PANTHER" id="PTHR32054:SF17">
    <property type="entry name" value="EXPRESSED PROTEIN"/>
    <property type="match status" value="1"/>
</dbReference>
<evidence type="ECO:0000256" key="4">
    <source>
        <dbReference type="SAM" id="MobiDB-lite"/>
    </source>
</evidence>
<organism evidence="5 6">
    <name type="scientific">Olea europaea subsp. europaea</name>
    <dbReference type="NCBI Taxonomy" id="158383"/>
    <lineage>
        <taxon>Eukaryota</taxon>
        <taxon>Viridiplantae</taxon>
        <taxon>Streptophyta</taxon>
        <taxon>Embryophyta</taxon>
        <taxon>Tracheophyta</taxon>
        <taxon>Spermatophyta</taxon>
        <taxon>Magnoliopsida</taxon>
        <taxon>eudicotyledons</taxon>
        <taxon>Gunneridae</taxon>
        <taxon>Pentapetalae</taxon>
        <taxon>asterids</taxon>
        <taxon>lamiids</taxon>
        <taxon>Lamiales</taxon>
        <taxon>Oleaceae</taxon>
        <taxon>Oleeae</taxon>
        <taxon>Olea</taxon>
    </lineage>
</organism>
<gene>
    <name evidence="5" type="ORF">OLEA9_A012947</name>
</gene>
<dbReference type="Gramene" id="OE9A012947T1">
    <property type="protein sequence ID" value="OE9A012947C1"/>
    <property type="gene ID" value="OE9A012947"/>
</dbReference>